<dbReference type="Proteomes" id="UP001515943">
    <property type="component" value="Unassembled WGS sequence"/>
</dbReference>
<dbReference type="RefSeq" id="WP_167977014.1">
    <property type="nucleotide sequence ID" value="NZ_VSRL01000119.1"/>
</dbReference>
<reference evidence="1 2" key="1">
    <citation type="submission" date="2019-08" db="EMBL/GenBank/DDBJ databases">
        <title>Lentzea from Indian Himalayas.</title>
        <authorList>
            <person name="Mandal S."/>
            <person name="Mallick Gupta A."/>
            <person name="Maiti P.K."/>
            <person name="Sarkar J."/>
            <person name="Mandal S."/>
        </authorList>
    </citation>
    <scope>NUCLEOTIDE SEQUENCE [LARGE SCALE GENOMIC DNA]</scope>
    <source>
        <strain evidence="1 2">PSKA42</strain>
    </source>
</reference>
<comment type="caution">
    <text evidence="1">The sequence shown here is derived from an EMBL/GenBank/DDBJ whole genome shotgun (WGS) entry which is preliminary data.</text>
</comment>
<gene>
    <name evidence="1" type="ORF">FXN61_27630</name>
</gene>
<name>A0ABX1FP89_9PSEU</name>
<protein>
    <submittedName>
        <fullName evidence="1">Uncharacterized protein</fullName>
    </submittedName>
</protein>
<evidence type="ECO:0000313" key="1">
    <source>
        <dbReference type="EMBL" id="NKE60361.1"/>
    </source>
</evidence>
<proteinExistence type="predicted"/>
<evidence type="ECO:0000313" key="2">
    <source>
        <dbReference type="Proteomes" id="UP001515943"/>
    </source>
</evidence>
<sequence length="236" mass="26670">MVDDDAVAGRRFKVTAEIEATGRPRPALPDFAVLFEVCACGRSSCGWCAGFQVTPRTAAVLWSMAGLLADHAYDDVIEYGDDPVTTSVQWSVFDEFPRITWRQNAIWRRQAARSFDDLAEDLVAGRVPQPCCAAEEMALHLMLSYASDAVADGWSGLENDFSALPEHSDDLDWDLLREVLFQDSDILELFDPSRDGIEDPDDEQNRYLRMGDYTAPAWFTPFDDMSSRDPRRPFRR</sequence>
<keyword evidence="2" id="KW-1185">Reference proteome</keyword>
<accession>A0ABX1FP89</accession>
<dbReference type="EMBL" id="VSRL01000119">
    <property type="protein sequence ID" value="NKE60361.1"/>
    <property type="molecule type" value="Genomic_DNA"/>
</dbReference>
<organism evidence="1 2">
    <name type="scientific">Lentzea indica</name>
    <dbReference type="NCBI Taxonomy" id="2604800"/>
    <lineage>
        <taxon>Bacteria</taxon>
        <taxon>Bacillati</taxon>
        <taxon>Actinomycetota</taxon>
        <taxon>Actinomycetes</taxon>
        <taxon>Pseudonocardiales</taxon>
        <taxon>Pseudonocardiaceae</taxon>
        <taxon>Lentzea</taxon>
    </lineage>
</organism>